<protein>
    <recommendedName>
        <fullName evidence="3">Xylanolytic transcriptional activator regulatory domain-containing protein</fullName>
    </recommendedName>
</protein>
<dbReference type="InterPro" id="IPR053230">
    <property type="entry name" value="Trans_reg_galc"/>
</dbReference>
<organism evidence="4 5">
    <name type="scientific">Lepraria finkii</name>
    <dbReference type="NCBI Taxonomy" id="1340010"/>
    <lineage>
        <taxon>Eukaryota</taxon>
        <taxon>Fungi</taxon>
        <taxon>Dikarya</taxon>
        <taxon>Ascomycota</taxon>
        <taxon>Pezizomycotina</taxon>
        <taxon>Lecanoromycetes</taxon>
        <taxon>OSLEUM clade</taxon>
        <taxon>Lecanoromycetidae</taxon>
        <taxon>Lecanorales</taxon>
        <taxon>Lecanorineae</taxon>
        <taxon>Stereocaulaceae</taxon>
        <taxon>Lepraria</taxon>
    </lineage>
</organism>
<keyword evidence="5" id="KW-1185">Reference proteome</keyword>
<dbReference type="CDD" id="cd12148">
    <property type="entry name" value="fungal_TF_MHR"/>
    <property type="match status" value="1"/>
</dbReference>
<feature type="region of interest" description="Disordered" evidence="2">
    <location>
        <begin position="548"/>
        <end position="586"/>
    </location>
</feature>
<evidence type="ECO:0000313" key="4">
    <source>
        <dbReference type="EMBL" id="KAL2054256.1"/>
    </source>
</evidence>
<dbReference type="SMART" id="SM00906">
    <property type="entry name" value="Fungal_trans"/>
    <property type="match status" value="1"/>
</dbReference>
<evidence type="ECO:0000256" key="2">
    <source>
        <dbReference type="SAM" id="MobiDB-lite"/>
    </source>
</evidence>
<comment type="caution">
    <text evidence="4">The sequence shown here is derived from an EMBL/GenBank/DDBJ whole genome shotgun (WGS) entry which is preliminary data.</text>
</comment>
<name>A0ABR4BBP4_9LECA</name>
<feature type="domain" description="Xylanolytic transcriptional activator regulatory" evidence="3">
    <location>
        <begin position="199"/>
        <end position="272"/>
    </location>
</feature>
<evidence type="ECO:0000259" key="3">
    <source>
        <dbReference type="SMART" id="SM00906"/>
    </source>
</evidence>
<proteinExistence type="predicted"/>
<feature type="region of interest" description="Disordered" evidence="2">
    <location>
        <begin position="271"/>
        <end position="307"/>
    </location>
</feature>
<keyword evidence="1" id="KW-0539">Nucleus</keyword>
<reference evidence="4 5" key="1">
    <citation type="submission" date="2024-09" db="EMBL/GenBank/DDBJ databases">
        <title>Rethinking Asexuality: The Enigmatic Case of Functional Sexual Genes in Lepraria (Stereocaulaceae).</title>
        <authorList>
            <person name="Doellman M."/>
            <person name="Sun Y."/>
            <person name="Barcenas-Pena A."/>
            <person name="Lumbsch H.T."/>
            <person name="Grewe F."/>
        </authorList>
    </citation>
    <scope>NUCLEOTIDE SEQUENCE [LARGE SCALE GENOMIC DNA]</scope>
    <source>
        <strain evidence="4 5">Grewe 0041</strain>
    </source>
</reference>
<dbReference type="InterPro" id="IPR007219">
    <property type="entry name" value="XnlR_reg_dom"/>
</dbReference>
<dbReference type="PANTHER" id="PTHR47654:SF5">
    <property type="entry name" value="TRANSCRIPTION FACTOR DOMAIN-CONTAINING PROTEIN"/>
    <property type="match status" value="1"/>
</dbReference>
<dbReference type="Pfam" id="PF04082">
    <property type="entry name" value="Fungal_trans"/>
    <property type="match status" value="1"/>
</dbReference>
<feature type="compositionally biased region" description="Polar residues" evidence="2">
    <location>
        <begin position="295"/>
        <end position="306"/>
    </location>
</feature>
<dbReference type="EMBL" id="JBHFEH010000016">
    <property type="protein sequence ID" value="KAL2054256.1"/>
    <property type="molecule type" value="Genomic_DNA"/>
</dbReference>
<gene>
    <name evidence="4" type="ORF">ABVK25_005397</name>
</gene>
<sequence length="666" mass="73652">MGSTDHVNQDEFMHEEGQAFLGQASEARWMQSLRKELNPMYTQTAGKGLGSQNPNPYCEDMDTSIVGHQIDPFSLPLKSTADALINSYFSTVHLSFPMINKAGFMFQYEQLARTIDTASYPDRTFISKLQLVLAIGAVHAHLTESDWAGDSRDHMLYFAQARMQAVETGILNDTCYLGQVQVFGLGCMYLLSTDQINRAWNLNGLAIRSAQSLGLHLRDITSSLSPTERRLHAQIWFAIMSLETMLTVMTGRPSMINDRDCSVSIAHALAEEERSPSATSPSDVSHRTSAMDFGTQASSSRTSEAGQGSVKGHILEYSTTSVASTYFMHYTEVCALAKEVVGELYRPGIRQLKWSVIQNKIENFDKRLLQWRESFYPPFNVTAASRDPEIESCRVALCILFHSTRTIINRPCLCRLEDRIADQSSLSKQKNRGSANKCVDAARAVLDLILNKPESAILHHGVMWWMLLHHLKRALIVLLLELAFRAEHMPANAADILTQAKQATAWLSGLGRSNPTARRTWITMSRLLYSAAQKVGGDTSDIVAAPEAMSSGSSTDSPRQHHPPHPHQQQPPLQPGPYDGGNPNLFTAFRGYGGEGRYSGDLAARSELDQFGFLREEGGMGSFFPMGEGEGEDHEQMAYGGDQSFDFSGDGGGQQGMGEHWSGHLN</sequence>
<evidence type="ECO:0000313" key="5">
    <source>
        <dbReference type="Proteomes" id="UP001590951"/>
    </source>
</evidence>
<accession>A0ABR4BBP4</accession>
<dbReference type="Proteomes" id="UP001590951">
    <property type="component" value="Unassembled WGS sequence"/>
</dbReference>
<evidence type="ECO:0000256" key="1">
    <source>
        <dbReference type="ARBA" id="ARBA00023242"/>
    </source>
</evidence>
<dbReference type="PANTHER" id="PTHR47654">
    <property type="entry name" value="ZN(II)2CYS6 TRANSCRIPTION FACTOR (EUROFUNG)-RELATED"/>
    <property type="match status" value="1"/>
</dbReference>